<dbReference type="OrthoDB" id="26149at2759"/>
<evidence type="ECO:0000313" key="3">
    <source>
        <dbReference type="Proteomes" id="UP000559256"/>
    </source>
</evidence>
<dbReference type="InterPro" id="IPR016024">
    <property type="entry name" value="ARM-type_fold"/>
</dbReference>
<reference evidence="2 3" key="1">
    <citation type="journal article" date="2020" name="ISME J.">
        <title>Uncovering the hidden diversity of litter-decomposition mechanisms in mushroom-forming fungi.</title>
        <authorList>
            <person name="Floudas D."/>
            <person name="Bentzer J."/>
            <person name="Ahren D."/>
            <person name="Johansson T."/>
            <person name="Persson P."/>
            <person name="Tunlid A."/>
        </authorList>
    </citation>
    <scope>NUCLEOTIDE SEQUENCE [LARGE SCALE GENOMIC DNA]</scope>
    <source>
        <strain evidence="2 3">CBS 291.85</strain>
    </source>
</reference>
<gene>
    <name evidence="2" type="ORF">D9758_003317</name>
</gene>
<comment type="caution">
    <text evidence="2">The sequence shown here is derived from an EMBL/GenBank/DDBJ whole genome shotgun (WGS) entry which is preliminary data.</text>
</comment>
<proteinExistence type="predicted"/>
<dbReference type="Proteomes" id="UP000559256">
    <property type="component" value="Unassembled WGS sequence"/>
</dbReference>
<dbReference type="EMBL" id="JAACJM010000026">
    <property type="protein sequence ID" value="KAF5365667.1"/>
    <property type="molecule type" value="Genomic_DNA"/>
</dbReference>
<dbReference type="GO" id="GO:0005085">
    <property type="term" value="F:guanyl-nucleotide exchange factor activity"/>
    <property type="evidence" value="ECO:0007669"/>
    <property type="project" value="InterPro"/>
</dbReference>
<dbReference type="AlphaFoldDB" id="A0A8H5GIR2"/>
<feature type="region of interest" description="Disordered" evidence="1">
    <location>
        <begin position="589"/>
        <end position="612"/>
    </location>
</feature>
<dbReference type="InterPro" id="IPR040144">
    <property type="entry name" value="RAP1GDS1"/>
</dbReference>
<dbReference type="SUPFAM" id="SSF48371">
    <property type="entry name" value="ARM repeat"/>
    <property type="match status" value="1"/>
</dbReference>
<dbReference type="Gene3D" id="1.25.10.10">
    <property type="entry name" value="Leucine-rich Repeat Variant"/>
    <property type="match status" value="1"/>
</dbReference>
<feature type="region of interest" description="Disordered" evidence="1">
    <location>
        <begin position="680"/>
        <end position="707"/>
    </location>
</feature>
<feature type="compositionally biased region" description="Low complexity" evidence="1">
    <location>
        <begin position="684"/>
        <end position="702"/>
    </location>
</feature>
<keyword evidence="3" id="KW-1185">Reference proteome</keyword>
<dbReference type="InterPro" id="IPR011989">
    <property type="entry name" value="ARM-like"/>
</dbReference>
<sequence>MESLLSFSDTLSNLLVKLNEANSDDDWKQVEITSRILGDGLRVRDGTVDNHTLLGKSSLLQNLLSLYQLALHGSATPSAKYAAPISEILRVAANLCIDHDENRMLLLDANIPQALLSLLEAYTESVPPAPLENPLPLSTLELKVIRTAIGVLLNASVGFEPVKFRLISLNCGTTLIKLSTAVYPLGAWQKLPLNDDTSPDSDLEESWTLRCTISSWVWRTLLDLKDTKDETLQIFSPVTDVLPYLTPSLLPFITPVATEASFVFPSDSAMFSLLLQTDCEVLEESCTQLESLSLDVEDVRLSLARGFQFPAEHSGVPCFTTVLDFIEKGNYSPLWRQALDEADATRKEKTFDMCKAALIKTVVEVVGEERNEEILWDDSEEQKPGGNFVCRMVHWLKSYVLDAESGKGSFSHRTDLVVCASLSLGNLARREKKSLVLLSSPHSLAPILASPHLLSPDTDIKVKHGVLGLLKHLAQSSSQLSPISRILGKASLIRCICDSGVWDERTDVMAEVIQVSAIGVVKHMCNANVENTLALVLPPSREQDPKPVSGLAQILALVKRSDTVTVKSEGTRVLVNVIKTLWSNDIPATASDGSDSSASGAANSEELAEREKRRQEAMRIVLAPQSASALASLIGRSVQFPILVNEGVVALTLLNTQKTGASLVLKAILSPLSFDMLPPPTADPPSASTSVASDVSSPTVATPSTRDRIPVPKTTLDVLISVLKNVDNPVNFQVEVRINSCSLFIQLGKNTSGEEYDKVKDTIRPVFENLLDGLKDATGKDEMLAKSIQKTLETWL</sequence>
<accession>A0A8H5GIR2</accession>
<protein>
    <submittedName>
        <fullName evidence="2">Uncharacterized protein</fullName>
    </submittedName>
</protein>
<name>A0A8H5GIR2_9AGAR</name>
<feature type="compositionally biased region" description="Low complexity" evidence="1">
    <location>
        <begin position="589"/>
        <end position="602"/>
    </location>
</feature>
<dbReference type="PANTHER" id="PTHR10957">
    <property type="entry name" value="RAP1 GTPASE-GDP DISSOCIATION STIMULATOR 1"/>
    <property type="match status" value="1"/>
</dbReference>
<evidence type="ECO:0000256" key="1">
    <source>
        <dbReference type="SAM" id="MobiDB-lite"/>
    </source>
</evidence>
<organism evidence="2 3">
    <name type="scientific">Tetrapyrgos nigripes</name>
    <dbReference type="NCBI Taxonomy" id="182062"/>
    <lineage>
        <taxon>Eukaryota</taxon>
        <taxon>Fungi</taxon>
        <taxon>Dikarya</taxon>
        <taxon>Basidiomycota</taxon>
        <taxon>Agaricomycotina</taxon>
        <taxon>Agaricomycetes</taxon>
        <taxon>Agaricomycetidae</taxon>
        <taxon>Agaricales</taxon>
        <taxon>Marasmiineae</taxon>
        <taxon>Marasmiaceae</taxon>
        <taxon>Tetrapyrgos</taxon>
    </lineage>
</organism>
<evidence type="ECO:0000313" key="2">
    <source>
        <dbReference type="EMBL" id="KAF5365667.1"/>
    </source>
</evidence>